<feature type="compositionally biased region" description="Acidic residues" evidence="5">
    <location>
        <begin position="384"/>
        <end position="396"/>
    </location>
</feature>
<evidence type="ECO:0000256" key="1">
    <source>
        <dbReference type="ARBA" id="ARBA00022723"/>
    </source>
</evidence>
<feature type="region of interest" description="Disordered" evidence="5">
    <location>
        <begin position="210"/>
        <end position="231"/>
    </location>
</feature>
<feature type="region of interest" description="Disordered" evidence="5">
    <location>
        <begin position="484"/>
        <end position="515"/>
    </location>
</feature>
<dbReference type="AlphaFoldDB" id="A0A8I3PZ55"/>
<dbReference type="InterPro" id="IPR051745">
    <property type="entry name" value="Intracell_Transport_Effector"/>
</dbReference>
<protein>
    <submittedName>
        <fullName evidence="6">Melanophilin</fullName>
    </submittedName>
</protein>
<dbReference type="OrthoDB" id="10072397at2759"/>
<feature type="compositionally biased region" description="Polar residues" evidence="5">
    <location>
        <begin position="151"/>
        <end position="160"/>
    </location>
</feature>
<dbReference type="InterPro" id="IPR010911">
    <property type="entry name" value="Rab_BD"/>
</dbReference>
<feature type="region of interest" description="Disordered" evidence="5">
    <location>
        <begin position="145"/>
        <end position="182"/>
    </location>
</feature>
<reference evidence="6" key="2">
    <citation type="submission" date="2025-08" db="UniProtKB">
        <authorList>
            <consortium name="Ensembl"/>
        </authorList>
    </citation>
    <scope>IDENTIFICATION</scope>
    <source>
        <strain evidence="6">Boxer</strain>
    </source>
</reference>
<feature type="compositionally biased region" description="Basic and acidic residues" evidence="5">
    <location>
        <begin position="308"/>
        <end position="319"/>
    </location>
</feature>
<dbReference type="PANTHER" id="PTHR14555">
    <property type="entry name" value="MYELIN-ASSOCIATED OLIGODENDROCYTIC BASIC PROTEIN MOBP -RELATED"/>
    <property type="match status" value="1"/>
</dbReference>
<dbReference type="Pfam" id="PF04698">
    <property type="entry name" value="Rab_eff_C"/>
    <property type="match status" value="1"/>
</dbReference>
<feature type="compositionally biased region" description="Low complexity" evidence="5">
    <location>
        <begin position="219"/>
        <end position="229"/>
    </location>
</feature>
<reference evidence="6" key="3">
    <citation type="submission" date="2025-09" db="UniProtKB">
        <authorList>
            <consortium name="Ensembl"/>
        </authorList>
    </citation>
    <scope>IDENTIFICATION</scope>
    <source>
        <strain evidence="6">Boxer</strain>
    </source>
</reference>
<dbReference type="CDD" id="cd15752">
    <property type="entry name" value="FYVE_SlaC2-a"/>
    <property type="match status" value="1"/>
</dbReference>
<reference evidence="6" key="1">
    <citation type="submission" date="2020-03" db="EMBL/GenBank/DDBJ databases">
        <title>Long-read based genome assembly of a Labrador retriever dog.</title>
        <authorList>
            <person name="Eory L."/>
            <person name="Zhang W."/>
            <person name="Schoenebeck J."/>
        </authorList>
    </citation>
    <scope>NUCLEOTIDE SEQUENCE [LARGE SCALE GENOMIC DNA]</scope>
    <source>
        <strain evidence="6">Labrador retriever</strain>
    </source>
</reference>
<evidence type="ECO:0000256" key="2">
    <source>
        <dbReference type="ARBA" id="ARBA00022771"/>
    </source>
</evidence>
<evidence type="ECO:0000256" key="5">
    <source>
        <dbReference type="SAM" id="MobiDB-lite"/>
    </source>
</evidence>
<organism evidence="6 7">
    <name type="scientific">Canis lupus familiaris</name>
    <name type="common">Dog</name>
    <name type="synonym">Canis familiaris</name>
    <dbReference type="NCBI Taxonomy" id="9615"/>
    <lineage>
        <taxon>Eukaryota</taxon>
        <taxon>Metazoa</taxon>
        <taxon>Chordata</taxon>
        <taxon>Craniata</taxon>
        <taxon>Vertebrata</taxon>
        <taxon>Euteleostomi</taxon>
        <taxon>Mammalia</taxon>
        <taxon>Eutheria</taxon>
        <taxon>Laurasiatheria</taxon>
        <taxon>Carnivora</taxon>
        <taxon>Caniformia</taxon>
        <taxon>Canidae</taxon>
        <taxon>Canis</taxon>
    </lineage>
</organism>
<proteinExistence type="predicted"/>
<dbReference type="GeneTree" id="ENSGT00950000183138"/>
<name>A0A8I3PZ55_CANLF</name>
<dbReference type="Proteomes" id="UP000805418">
    <property type="component" value="Chromosome 25"/>
</dbReference>
<sequence>MGKKLDLSKLTDEEAKHVWEVVQRDFDLRRKEEERLEGLKGKIKKESSQRELLADSAHLNETHCARCLQPYRLLMTPKRQCLDCHLFTCQDCSHAHPEEQGWLCNPCHLARVVKIGSVEWYHKHLRARFKRFGSAKVIRSLCGRLQGAGSPDSTRSSPDNHSGPEPSPGEGSGDSEQTDEDGELGTVAQAQPLGSTKKRLSFHDLDFEADSDDSTWSGSHPPHSSPVSVATDSLQVPCAQALTHGPRAEDASQEAAVLEEADVDAAGCRAHPEEQMDSLSPAGRDALAEPCLPAGSCSTAAAGTHAIGREPLRSQHLADADISVSEDEGTGAPGTTSQHPRRGGHTPAESQCLAGREPTDADREEETLRRKLEELTCRVSDQDASSEEAGSEEEGSDLARSPSSQDLPGAAPEVCAAAGQTHGRDTTPWGPQDLVQPGRTTDEELLQLEDRVALTACEVQQVESEVSNIKSKIAALQAAGLTVKPSGKPRRKSNLPVSAGAQRGGFVPGDRPERRPTRWAWNQEAAACPANPWPARELCPAGVLAEEMLFKASLAFPVRTWDACTRPQVQKKQPEGWRPARAVRAGRDRKSRSGAGLGPVPVSPDSGWGPQAGHAGGVAWQANRGWSQESPRRSSRRGYTAGPVFWEDGHPSVPRAHL</sequence>
<dbReference type="InterPro" id="IPR037442">
    <property type="entry name" value="Melanophilin_FYVE-rel_dom"/>
</dbReference>
<evidence type="ECO:0000313" key="6">
    <source>
        <dbReference type="Ensembl" id="ENSCAFP00845039653.1"/>
    </source>
</evidence>
<dbReference type="InterPro" id="IPR011011">
    <property type="entry name" value="Znf_FYVE_PHD"/>
</dbReference>
<dbReference type="InterPro" id="IPR006788">
    <property type="entry name" value="Myrip/Melanophilin"/>
</dbReference>
<dbReference type="PROSITE" id="PS50916">
    <property type="entry name" value="RABBD"/>
    <property type="match status" value="1"/>
</dbReference>
<dbReference type="GO" id="GO:0005737">
    <property type="term" value="C:cytoplasm"/>
    <property type="evidence" value="ECO:0007669"/>
    <property type="project" value="UniProtKB-ARBA"/>
</dbReference>
<dbReference type="GO" id="GO:0008270">
    <property type="term" value="F:zinc ion binding"/>
    <property type="evidence" value="ECO:0007669"/>
    <property type="project" value="UniProtKB-KW"/>
</dbReference>
<feature type="region of interest" description="Disordered" evidence="5">
    <location>
        <begin position="264"/>
        <end position="288"/>
    </location>
</feature>
<dbReference type="InterPro" id="IPR013083">
    <property type="entry name" value="Znf_RING/FYVE/PHD"/>
</dbReference>
<evidence type="ECO:0000313" key="7">
    <source>
        <dbReference type="Proteomes" id="UP000805418"/>
    </source>
</evidence>
<dbReference type="Ensembl" id="ENSCAFT00845050578.1">
    <property type="protein sequence ID" value="ENSCAFP00845039653.1"/>
    <property type="gene ID" value="ENSCAFG00845028517.1"/>
</dbReference>
<gene>
    <name evidence="6" type="primary">MLPH</name>
</gene>
<keyword evidence="1" id="KW-0479">Metal-binding</keyword>
<accession>A0A8I3PZ55</accession>
<dbReference type="Gene3D" id="3.30.40.10">
    <property type="entry name" value="Zinc/RING finger domain, C3HC4 (zinc finger)"/>
    <property type="match status" value="1"/>
</dbReference>
<evidence type="ECO:0000256" key="3">
    <source>
        <dbReference type="ARBA" id="ARBA00022833"/>
    </source>
</evidence>
<feature type="compositionally biased region" description="Basic and acidic residues" evidence="5">
    <location>
        <begin position="357"/>
        <end position="376"/>
    </location>
</feature>
<dbReference type="SUPFAM" id="SSF57903">
    <property type="entry name" value="FYVE/PHD zinc finger"/>
    <property type="match status" value="1"/>
</dbReference>
<dbReference type="GO" id="GO:0006886">
    <property type="term" value="P:intracellular protein transport"/>
    <property type="evidence" value="ECO:0007669"/>
    <property type="project" value="InterPro"/>
</dbReference>
<dbReference type="GO" id="GO:0031267">
    <property type="term" value="F:small GTPase binding"/>
    <property type="evidence" value="ECO:0007669"/>
    <property type="project" value="InterPro"/>
</dbReference>
<dbReference type="PANTHER" id="PTHR14555:SF1">
    <property type="entry name" value="MELANOPHILIN"/>
    <property type="match status" value="1"/>
</dbReference>
<feature type="coiled-coil region" evidence="4">
    <location>
        <begin position="445"/>
        <end position="479"/>
    </location>
</feature>
<feature type="region of interest" description="Disordered" evidence="5">
    <location>
        <begin position="567"/>
        <end position="658"/>
    </location>
</feature>
<feature type="region of interest" description="Disordered" evidence="5">
    <location>
        <begin position="308"/>
        <end position="438"/>
    </location>
</feature>
<keyword evidence="7" id="KW-1185">Reference proteome</keyword>
<keyword evidence="3" id="KW-0862">Zinc</keyword>
<dbReference type="FunFam" id="3.30.40.10:FF:000018">
    <property type="entry name" value="Synaptotagmin-like 5, isoform CRA_a"/>
    <property type="match status" value="1"/>
</dbReference>
<dbReference type="InterPro" id="IPR041282">
    <property type="entry name" value="FYVE_2"/>
</dbReference>
<keyword evidence="4" id="KW-0175">Coiled coil</keyword>
<evidence type="ECO:0000256" key="4">
    <source>
        <dbReference type="SAM" id="Coils"/>
    </source>
</evidence>
<keyword evidence="2" id="KW-0863">Zinc-finger</keyword>
<dbReference type="Pfam" id="PF02318">
    <property type="entry name" value="FYVE_2"/>
    <property type="match status" value="1"/>
</dbReference>